<feature type="transmembrane region" description="Helical" evidence="9">
    <location>
        <begin position="268"/>
        <end position="290"/>
    </location>
</feature>
<dbReference type="GO" id="GO:0005921">
    <property type="term" value="C:gap junction"/>
    <property type="evidence" value="ECO:0007669"/>
    <property type="project" value="UniProtKB-UniRule"/>
</dbReference>
<evidence type="ECO:0000313" key="11">
    <source>
        <dbReference type="Proteomes" id="UP000663845"/>
    </source>
</evidence>
<dbReference type="InterPro" id="IPR000990">
    <property type="entry name" value="Innexin"/>
</dbReference>
<evidence type="ECO:0000256" key="9">
    <source>
        <dbReference type="RuleBase" id="RU010713"/>
    </source>
</evidence>
<feature type="transmembrane region" description="Helical" evidence="9">
    <location>
        <begin position="460"/>
        <end position="482"/>
    </location>
</feature>
<dbReference type="AlphaFoldDB" id="A0A814YUP9"/>
<dbReference type="Pfam" id="PF13520">
    <property type="entry name" value="AA_permease_2"/>
    <property type="match status" value="1"/>
</dbReference>
<gene>
    <name evidence="9" type="primary">inx</name>
    <name evidence="10" type="ORF">JYZ213_LOCUS28740</name>
</gene>
<dbReference type="Gene3D" id="1.20.1740.10">
    <property type="entry name" value="Amino acid/polyamine transporter I"/>
    <property type="match status" value="1"/>
</dbReference>
<dbReference type="EMBL" id="CAJNOG010000424">
    <property type="protein sequence ID" value="CAF1234744.1"/>
    <property type="molecule type" value="Genomic_DNA"/>
</dbReference>
<feature type="transmembrane region" description="Helical" evidence="9">
    <location>
        <begin position="44"/>
        <end position="65"/>
    </location>
</feature>
<dbReference type="GO" id="GO:0005886">
    <property type="term" value="C:plasma membrane"/>
    <property type="evidence" value="ECO:0007669"/>
    <property type="project" value="UniProtKB-SubCell"/>
</dbReference>
<evidence type="ECO:0000256" key="4">
    <source>
        <dbReference type="ARBA" id="ARBA00022692"/>
    </source>
</evidence>
<dbReference type="PRINTS" id="PR01262">
    <property type="entry name" value="INNEXIN"/>
</dbReference>
<evidence type="ECO:0000256" key="3">
    <source>
        <dbReference type="ARBA" id="ARBA00022475"/>
    </source>
</evidence>
<feature type="transmembrane region" description="Helical" evidence="9">
    <location>
        <begin position="118"/>
        <end position="136"/>
    </location>
</feature>
<keyword evidence="8 9" id="KW-0407">Ion channel</keyword>
<dbReference type="GO" id="GO:0005243">
    <property type="term" value="F:gap junction channel activity"/>
    <property type="evidence" value="ECO:0007669"/>
    <property type="project" value="TreeGrafter"/>
</dbReference>
<evidence type="ECO:0000256" key="8">
    <source>
        <dbReference type="ARBA" id="ARBA00023303"/>
    </source>
</evidence>
<keyword evidence="5 9" id="KW-1133">Transmembrane helix</keyword>
<name>A0A814YUP9_9BILA</name>
<dbReference type="Pfam" id="PF00876">
    <property type="entry name" value="Innexin"/>
    <property type="match status" value="1"/>
</dbReference>
<keyword evidence="6 9" id="KW-0406">Ion transport</keyword>
<keyword evidence="4 9" id="KW-0812">Transmembrane</keyword>
<comment type="caution">
    <text evidence="9">Lacks conserved residue(s) required for the propagation of feature annotation.</text>
</comment>
<sequence>MTAVFTIRMFIILFLSIYVLPLLFKVMLININSISATAANRLNIVFVICKVATILTVIIIGIIRLGQGHTQNLQNSFAGTTTKPFKVALAFYSGLWAYDGWNSLNSVTEELKNPKRNLWLSIALALPSVIVLYLFTNISYFTVMSKAALLSSNAVAVVWTAYRMDFTEIIDNAKRFAGVKKDTNNYDDLIVDRLHNRYTVAILVCFCIAISTYQYIGNPLECWVPAQFTENYEEYTNLLCYIQNTYHVSKDHLVPQDPNLRRERTLKYYQWIHFVLLLQALFFSLPRIIWQSFNDKIGLSIRNLVDASNKCQTCDSDEDRSTVIQYISDCLQRYEEYIDPLTSDKSSYTKYIYRQCRLLCKARTGVSLTLFYIFIKFLYILNLISQIIFLQYFLSYHDRNYLQSGFDIFVKVFSGFSLPESKLFPRITLCDFQIRELGDNHLYTVECILVINIFIEKMYFILWIWFGILLFITIFDTIRIIYRILVRHSRHSFIVDNLDLIVKTPHRNANQFEYFLQYFLIDNIFTLWVISSNSSSLIVAEILHELFQRKTRHSSDV</sequence>
<dbReference type="PANTHER" id="PTHR11893:SF36">
    <property type="entry name" value="INNEXIN-5"/>
    <property type="match status" value="1"/>
</dbReference>
<comment type="caution">
    <text evidence="10">The sequence shown here is derived from an EMBL/GenBank/DDBJ whole genome shotgun (WGS) entry which is preliminary data.</text>
</comment>
<evidence type="ECO:0000256" key="5">
    <source>
        <dbReference type="ARBA" id="ARBA00022989"/>
    </source>
</evidence>
<keyword evidence="3" id="KW-1003">Cell membrane</keyword>
<dbReference type="PANTHER" id="PTHR11893">
    <property type="entry name" value="INNEXIN"/>
    <property type="match status" value="1"/>
</dbReference>
<dbReference type="PROSITE" id="PS51013">
    <property type="entry name" value="PANNEXIN"/>
    <property type="match status" value="1"/>
</dbReference>
<dbReference type="Proteomes" id="UP000663845">
    <property type="component" value="Unassembled WGS sequence"/>
</dbReference>
<keyword evidence="7 9" id="KW-0472">Membrane</keyword>
<protein>
    <recommendedName>
        <fullName evidence="9">Innexin</fullName>
    </recommendedName>
</protein>
<reference evidence="10" key="1">
    <citation type="submission" date="2021-02" db="EMBL/GenBank/DDBJ databases">
        <authorList>
            <person name="Nowell W R."/>
        </authorList>
    </citation>
    <scope>NUCLEOTIDE SEQUENCE</scope>
</reference>
<evidence type="ECO:0000313" key="10">
    <source>
        <dbReference type="EMBL" id="CAF1234744.1"/>
    </source>
</evidence>
<accession>A0A814YUP9</accession>
<feature type="transmembrane region" description="Helical" evidence="9">
    <location>
        <begin position="198"/>
        <end position="216"/>
    </location>
</feature>
<comment type="subcellular location">
    <subcellularLocation>
        <location evidence="1 9">Cell membrane</location>
        <topology evidence="1 9">Multi-pass membrane protein</topology>
    </subcellularLocation>
</comment>
<feature type="transmembrane region" description="Helical" evidence="9">
    <location>
        <begin position="370"/>
        <end position="394"/>
    </location>
</feature>
<feature type="transmembrane region" description="Helical" evidence="9">
    <location>
        <begin position="77"/>
        <end position="98"/>
    </location>
</feature>
<comment type="function">
    <text evidence="9">Structural component of the gap junctions.</text>
</comment>
<comment type="similarity">
    <text evidence="9">Belongs to the pannexin family.</text>
</comment>
<evidence type="ECO:0000256" key="6">
    <source>
        <dbReference type="ARBA" id="ARBA00023065"/>
    </source>
</evidence>
<feature type="transmembrane region" description="Helical" evidence="9">
    <location>
        <begin position="7"/>
        <end position="24"/>
    </location>
</feature>
<organism evidence="10 11">
    <name type="scientific">Adineta steineri</name>
    <dbReference type="NCBI Taxonomy" id="433720"/>
    <lineage>
        <taxon>Eukaryota</taxon>
        <taxon>Metazoa</taxon>
        <taxon>Spiralia</taxon>
        <taxon>Gnathifera</taxon>
        <taxon>Rotifera</taxon>
        <taxon>Eurotatoria</taxon>
        <taxon>Bdelloidea</taxon>
        <taxon>Adinetida</taxon>
        <taxon>Adinetidae</taxon>
        <taxon>Adineta</taxon>
    </lineage>
</organism>
<dbReference type="GO" id="GO:0034220">
    <property type="term" value="P:monoatomic ion transmembrane transport"/>
    <property type="evidence" value="ECO:0007669"/>
    <property type="project" value="UniProtKB-KW"/>
</dbReference>
<evidence type="ECO:0000256" key="7">
    <source>
        <dbReference type="ARBA" id="ARBA00023136"/>
    </source>
</evidence>
<evidence type="ECO:0000256" key="2">
    <source>
        <dbReference type="ARBA" id="ARBA00022448"/>
    </source>
</evidence>
<evidence type="ECO:0000256" key="1">
    <source>
        <dbReference type="ARBA" id="ARBA00004651"/>
    </source>
</evidence>
<keyword evidence="2 9" id="KW-0813">Transport</keyword>
<dbReference type="InterPro" id="IPR002293">
    <property type="entry name" value="AA/rel_permease1"/>
</dbReference>
<proteinExistence type="inferred from homology"/>